<keyword evidence="2" id="KW-0732">Signal</keyword>
<gene>
    <name evidence="3" type="ORF">IV203_030261</name>
</gene>
<dbReference type="EMBL" id="JAGRRH010000007">
    <property type="protein sequence ID" value="KAG7367590.1"/>
    <property type="molecule type" value="Genomic_DNA"/>
</dbReference>
<feature type="coiled-coil region" evidence="1">
    <location>
        <begin position="133"/>
        <end position="160"/>
    </location>
</feature>
<keyword evidence="4" id="KW-1185">Reference proteome</keyword>
<dbReference type="PANTHER" id="PTHR36348">
    <property type="entry name" value="EXPRESSED PROTEIN"/>
    <property type="match status" value="1"/>
</dbReference>
<reference evidence="3" key="2">
    <citation type="submission" date="2021-04" db="EMBL/GenBank/DDBJ databases">
        <authorList>
            <person name="Podell S."/>
        </authorList>
    </citation>
    <scope>NUCLEOTIDE SEQUENCE</scope>
    <source>
        <strain evidence="3">Hildebrandi</strain>
    </source>
</reference>
<proteinExistence type="predicted"/>
<dbReference type="AlphaFoldDB" id="A0A9K3LTF3"/>
<evidence type="ECO:0000256" key="1">
    <source>
        <dbReference type="SAM" id="Coils"/>
    </source>
</evidence>
<evidence type="ECO:0000313" key="3">
    <source>
        <dbReference type="EMBL" id="KAG7367590.1"/>
    </source>
</evidence>
<protein>
    <submittedName>
        <fullName evidence="3">Uncharacterized protein</fullName>
    </submittedName>
</protein>
<evidence type="ECO:0000256" key="2">
    <source>
        <dbReference type="SAM" id="SignalP"/>
    </source>
</evidence>
<accession>A0A9K3LTF3</accession>
<sequence length="327" mass="36571">MTFPFAVATVFSAFLLCRALQSSAFLVQTSPMNTVLRPTSPATTMVEIGCLFASSRSRIEGNQREPTEQELQIMDEMIDKLSVAKPFELPNAVRRAFRVISSPRFFLRIADRTDKAKDEMERKKLETLASNLVATLEAVVETTEEKLDERAKEVEQVLKAAAEPETGEFLVPLLPEQVKAMRKVVENLEPSSLDEGFLSTVDAFMMKSHQDGMDGMVEILQKCLQQYSGVSILRARKLVAKETSNDNKAAQLFDKLLEMDAGSWDVEIKNSIQNDNDLTPQSLIGEIQKTMETVVLGLENGSMAQRVQAEYLRELVSRVEALETATR</sequence>
<feature type="chain" id="PRO_5039912267" evidence="2">
    <location>
        <begin position="20"/>
        <end position="327"/>
    </location>
</feature>
<name>A0A9K3LTF3_9STRA</name>
<reference evidence="3" key="1">
    <citation type="journal article" date="2021" name="Sci. Rep.">
        <title>Diploid genomic architecture of Nitzschia inconspicua, an elite biomass production diatom.</title>
        <authorList>
            <person name="Oliver A."/>
            <person name="Podell S."/>
            <person name="Pinowska A."/>
            <person name="Traller J.C."/>
            <person name="Smith S.R."/>
            <person name="McClure R."/>
            <person name="Beliaev A."/>
            <person name="Bohutskyi P."/>
            <person name="Hill E.A."/>
            <person name="Rabines A."/>
            <person name="Zheng H."/>
            <person name="Allen L.Z."/>
            <person name="Kuo A."/>
            <person name="Grigoriev I.V."/>
            <person name="Allen A.E."/>
            <person name="Hazlebeck D."/>
            <person name="Allen E.E."/>
        </authorList>
    </citation>
    <scope>NUCLEOTIDE SEQUENCE</scope>
    <source>
        <strain evidence="3">Hildebrandi</strain>
    </source>
</reference>
<dbReference type="Proteomes" id="UP000693970">
    <property type="component" value="Unassembled WGS sequence"/>
</dbReference>
<dbReference type="PANTHER" id="PTHR36348:SF1">
    <property type="entry name" value="EXPRESSED PROTEIN"/>
    <property type="match status" value="1"/>
</dbReference>
<keyword evidence="1" id="KW-0175">Coiled coil</keyword>
<feature type="signal peptide" evidence="2">
    <location>
        <begin position="1"/>
        <end position="19"/>
    </location>
</feature>
<organism evidence="3 4">
    <name type="scientific">Nitzschia inconspicua</name>
    <dbReference type="NCBI Taxonomy" id="303405"/>
    <lineage>
        <taxon>Eukaryota</taxon>
        <taxon>Sar</taxon>
        <taxon>Stramenopiles</taxon>
        <taxon>Ochrophyta</taxon>
        <taxon>Bacillariophyta</taxon>
        <taxon>Bacillariophyceae</taxon>
        <taxon>Bacillariophycidae</taxon>
        <taxon>Bacillariales</taxon>
        <taxon>Bacillariaceae</taxon>
        <taxon>Nitzschia</taxon>
    </lineage>
</organism>
<evidence type="ECO:0000313" key="4">
    <source>
        <dbReference type="Proteomes" id="UP000693970"/>
    </source>
</evidence>
<dbReference type="OrthoDB" id="2020333at2759"/>
<comment type="caution">
    <text evidence="3">The sequence shown here is derived from an EMBL/GenBank/DDBJ whole genome shotgun (WGS) entry which is preliminary data.</text>
</comment>